<keyword evidence="2" id="KW-0539">Nucleus</keyword>
<dbReference type="PANTHER" id="PTHR47240">
    <property type="entry name" value="CHROMO DOMAIN-CONTAINING PROTEIN LHP1"/>
    <property type="match status" value="1"/>
</dbReference>
<accession>S8CMP2</accession>
<feature type="non-terminal residue" evidence="4">
    <location>
        <position position="1"/>
    </location>
</feature>
<feature type="domain" description="Chromo shadow" evidence="3">
    <location>
        <begin position="2"/>
        <end position="75"/>
    </location>
</feature>
<dbReference type="PANTHER" id="PTHR47240:SF2">
    <property type="entry name" value="CHROMO DOMAIN-CONTAINING PROTEIN LHP1"/>
    <property type="match status" value="1"/>
</dbReference>
<keyword evidence="5" id="KW-1185">Reference proteome</keyword>
<dbReference type="InterPro" id="IPR044251">
    <property type="entry name" value="LHP1-like"/>
</dbReference>
<comment type="subcellular location">
    <subcellularLocation>
        <location evidence="1">Nucleus</location>
    </subcellularLocation>
</comment>
<comment type="caution">
    <text evidence="4">The sequence shown here is derived from an EMBL/GenBank/DDBJ whole genome shotgun (WGS) entry which is preliminary data.</text>
</comment>
<dbReference type="Proteomes" id="UP000015453">
    <property type="component" value="Unassembled WGS sequence"/>
</dbReference>
<gene>
    <name evidence="4" type="ORF">M569_06346</name>
</gene>
<dbReference type="SMART" id="SM00300">
    <property type="entry name" value="ChSh"/>
    <property type="match status" value="1"/>
</dbReference>
<dbReference type="OrthoDB" id="1918685at2759"/>
<dbReference type="InterPro" id="IPR008251">
    <property type="entry name" value="Chromo_shadow_dom"/>
</dbReference>
<evidence type="ECO:0000313" key="4">
    <source>
        <dbReference type="EMBL" id="EPS68429.1"/>
    </source>
</evidence>
<protein>
    <submittedName>
        <fullName evidence="4">Heterochromatin protein 1-like protein</fullName>
    </submittedName>
</protein>
<dbReference type="GO" id="GO:0005634">
    <property type="term" value="C:nucleus"/>
    <property type="evidence" value="ECO:0007669"/>
    <property type="project" value="UniProtKB-SubCell"/>
</dbReference>
<dbReference type="EMBL" id="AUSU01002621">
    <property type="protein sequence ID" value="EPS68429.1"/>
    <property type="molecule type" value="Genomic_DNA"/>
</dbReference>
<name>S8CMP2_9LAMI</name>
<reference evidence="4 5" key="1">
    <citation type="journal article" date="2013" name="BMC Genomics">
        <title>The miniature genome of a carnivorous plant Genlisea aurea contains a low number of genes and short non-coding sequences.</title>
        <authorList>
            <person name="Leushkin E.V."/>
            <person name="Sutormin R.A."/>
            <person name="Nabieva E.R."/>
            <person name="Penin A.A."/>
            <person name="Kondrashov A.S."/>
            <person name="Logacheva M.D."/>
        </authorList>
    </citation>
    <scope>NUCLEOTIDE SEQUENCE [LARGE SCALE GENOMIC DNA]</scope>
</reference>
<dbReference type="GO" id="GO:0031507">
    <property type="term" value="P:heterochromatin formation"/>
    <property type="evidence" value="ECO:0007669"/>
    <property type="project" value="InterPro"/>
</dbReference>
<evidence type="ECO:0000259" key="3">
    <source>
        <dbReference type="SMART" id="SM00300"/>
    </source>
</evidence>
<dbReference type="AlphaFoldDB" id="S8CMP2"/>
<evidence type="ECO:0000256" key="1">
    <source>
        <dbReference type="ARBA" id="ARBA00004123"/>
    </source>
</evidence>
<evidence type="ECO:0000256" key="2">
    <source>
        <dbReference type="ARBA" id="ARBA00023242"/>
    </source>
</evidence>
<sequence length="75" mass="8655">KKKHEESRNLCSIIEIIKPISYKVSMTSNVQEVLVAFEALRSDGSKVTVDNKFLKANHPLLLIDFYEKNLRYCPT</sequence>
<evidence type="ECO:0000313" key="5">
    <source>
        <dbReference type="Proteomes" id="UP000015453"/>
    </source>
</evidence>
<organism evidence="4 5">
    <name type="scientific">Genlisea aurea</name>
    <dbReference type="NCBI Taxonomy" id="192259"/>
    <lineage>
        <taxon>Eukaryota</taxon>
        <taxon>Viridiplantae</taxon>
        <taxon>Streptophyta</taxon>
        <taxon>Embryophyta</taxon>
        <taxon>Tracheophyta</taxon>
        <taxon>Spermatophyta</taxon>
        <taxon>Magnoliopsida</taxon>
        <taxon>eudicotyledons</taxon>
        <taxon>Gunneridae</taxon>
        <taxon>Pentapetalae</taxon>
        <taxon>asterids</taxon>
        <taxon>lamiids</taxon>
        <taxon>Lamiales</taxon>
        <taxon>Lentibulariaceae</taxon>
        <taxon>Genlisea</taxon>
    </lineage>
</organism>
<proteinExistence type="predicted"/>